<dbReference type="InterPro" id="IPR038071">
    <property type="entry name" value="UROD/MetE-like_sf"/>
</dbReference>
<dbReference type="PANTHER" id="PTHR47099">
    <property type="entry name" value="METHYLCOBAMIDE:COM METHYLTRANSFERASE MTBA"/>
    <property type="match status" value="1"/>
</dbReference>
<evidence type="ECO:0000313" key="3">
    <source>
        <dbReference type="Proteomes" id="UP000823927"/>
    </source>
</evidence>
<name>A0A9D1F529_9FIRM</name>
<proteinExistence type="predicted"/>
<dbReference type="Pfam" id="PF01208">
    <property type="entry name" value="URO-D"/>
    <property type="match status" value="1"/>
</dbReference>
<dbReference type="InterPro" id="IPR052024">
    <property type="entry name" value="Methanogen_methyltrans"/>
</dbReference>
<protein>
    <recommendedName>
        <fullName evidence="1">Uroporphyrinogen decarboxylase (URO-D) domain-containing protein</fullName>
    </recommendedName>
</protein>
<dbReference type="Gene3D" id="3.20.20.210">
    <property type="match status" value="1"/>
</dbReference>
<dbReference type="EMBL" id="DVIT01000028">
    <property type="protein sequence ID" value="HIS47470.1"/>
    <property type="molecule type" value="Genomic_DNA"/>
</dbReference>
<feature type="domain" description="Uroporphyrinogen decarboxylase (URO-D)" evidence="1">
    <location>
        <begin position="146"/>
        <end position="339"/>
    </location>
</feature>
<reference evidence="2" key="2">
    <citation type="journal article" date="2021" name="PeerJ">
        <title>Extensive microbial diversity within the chicken gut microbiome revealed by metagenomics and culture.</title>
        <authorList>
            <person name="Gilroy R."/>
            <person name="Ravi A."/>
            <person name="Getino M."/>
            <person name="Pursley I."/>
            <person name="Horton D.L."/>
            <person name="Alikhan N.F."/>
            <person name="Baker D."/>
            <person name="Gharbi K."/>
            <person name="Hall N."/>
            <person name="Watson M."/>
            <person name="Adriaenssens E.M."/>
            <person name="Foster-Nyarko E."/>
            <person name="Jarju S."/>
            <person name="Secka A."/>
            <person name="Antonio M."/>
            <person name="Oren A."/>
            <person name="Chaudhuri R.R."/>
            <person name="La Ragione R."/>
            <person name="Hildebrand F."/>
            <person name="Pallen M.J."/>
        </authorList>
    </citation>
    <scope>NUCLEOTIDE SEQUENCE</scope>
    <source>
        <strain evidence="2">CHK178-757</strain>
    </source>
</reference>
<dbReference type="SUPFAM" id="SSF51726">
    <property type="entry name" value="UROD/MetE-like"/>
    <property type="match status" value="1"/>
</dbReference>
<dbReference type="GO" id="GO:0006779">
    <property type="term" value="P:porphyrin-containing compound biosynthetic process"/>
    <property type="evidence" value="ECO:0007669"/>
    <property type="project" value="InterPro"/>
</dbReference>
<gene>
    <name evidence="2" type="ORF">IAB46_07955</name>
</gene>
<dbReference type="GO" id="GO:0004853">
    <property type="term" value="F:uroporphyrinogen decarboxylase activity"/>
    <property type="evidence" value="ECO:0007669"/>
    <property type="project" value="InterPro"/>
</dbReference>
<evidence type="ECO:0000259" key="1">
    <source>
        <dbReference type="Pfam" id="PF01208"/>
    </source>
</evidence>
<dbReference type="AlphaFoldDB" id="A0A9D1F529"/>
<reference evidence="2" key="1">
    <citation type="submission" date="2020-10" db="EMBL/GenBank/DDBJ databases">
        <authorList>
            <person name="Gilroy R."/>
        </authorList>
    </citation>
    <scope>NUCLEOTIDE SEQUENCE</scope>
    <source>
        <strain evidence="2">CHK178-757</strain>
    </source>
</reference>
<dbReference type="Proteomes" id="UP000823927">
    <property type="component" value="Unassembled WGS sequence"/>
</dbReference>
<dbReference type="PANTHER" id="PTHR47099:SF1">
    <property type="entry name" value="METHYLCOBAMIDE:COM METHYLTRANSFERASE MTBA"/>
    <property type="match status" value="1"/>
</dbReference>
<dbReference type="InterPro" id="IPR000257">
    <property type="entry name" value="Uroporphyrinogen_deCOase"/>
</dbReference>
<accession>A0A9D1F529</accession>
<evidence type="ECO:0000313" key="2">
    <source>
        <dbReference type="EMBL" id="HIS47470.1"/>
    </source>
</evidence>
<sequence length="346" mass="39215">MILRRCEPDIQNLLQVLRGKKTRRVPLFELFMDGPVNEYFAGHKADPEDPLGYLKMVIDAAYNAGYDYATTTACNLAFPVKERKSGASVSMSGDGIITDWESYEAYPWPDVSKCDFSILEDIKSYLPEGMKLAVMGPGGVLENVTAILGYDNLCMMLYDDPELLEAIFCRVGQTFVDYYKAAAPYESVGFLISNDDWGFNTQTFLSVPDMRKYVFPWHKQIAAAAHACGKPVVLHSCGYMNDVMDDIIDDMKYDAKHSYEDNILCVEDSYKKWGDRITILGGLDLQYLFASDPEQIYKRCTDILNLTKEKGRYALGTGNSMAYYIPVERYEAIIRACNDFNREMEA</sequence>
<organism evidence="2 3">
    <name type="scientific">Candidatus Scybalocola faecigallinarum</name>
    <dbReference type="NCBI Taxonomy" id="2840941"/>
    <lineage>
        <taxon>Bacteria</taxon>
        <taxon>Bacillati</taxon>
        <taxon>Bacillota</taxon>
        <taxon>Clostridia</taxon>
        <taxon>Lachnospirales</taxon>
        <taxon>Lachnospiraceae</taxon>
        <taxon>Lachnospiraceae incertae sedis</taxon>
        <taxon>Candidatus Scybalocola (ex Gilroy et al. 2021)</taxon>
    </lineage>
</organism>
<comment type="caution">
    <text evidence="2">The sequence shown here is derived from an EMBL/GenBank/DDBJ whole genome shotgun (WGS) entry which is preliminary data.</text>
</comment>